<keyword evidence="3" id="KW-0862">Zinc</keyword>
<evidence type="ECO:0000259" key="4">
    <source>
        <dbReference type="PROSITE" id="PS50865"/>
    </source>
</evidence>
<protein>
    <recommendedName>
        <fullName evidence="4">MYND-type domain-containing protein</fullName>
    </recommendedName>
</protein>
<proteinExistence type="predicted"/>
<reference evidence="5" key="1">
    <citation type="submission" date="2018-10" db="EMBL/GenBank/DDBJ databases">
        <title>Hidden diversity of soil giant viruses.</title>
        <authorList>
            <person name="Schulz F."/>
            <person name="Alteio L."/>
            <person name="Goudeau D."/>
            <person name="Ryan E.M."/>
            <person name="Malmstrom R.R."/>
            <person name="Blanchard J."/>
            <person name="Woyke T."/>
        </authorList>
    </citation>
    <scope>NUCLEOTIDE SEQUENCE</scope>
    <source>
        <strain evidence="5">HYV1</strain>
    </source>
</reference>
<evidence type="ECO:0000256" key="3">
    <source>
        <dbReference type="ARBA" id="ARBA00022833"/>
    </source>
</evidence>
<name>A0A3G5AAV7_9VIRU</name>
<evidence type="ECO:0000256" key="2">
    <source>
        <dbReference type="ARBA" id="ARBA00022771"/>
    </source>
</evidence>
<evidence type="ECO:0000256" key="1">
    <source>
        <dbReference type="ARBA" id="ARBA00022723"/>
    </source>
</evidence>
<dbReference type="Pfam" id="PF01753">
    <property type="entry name" value="zf-MYND"/>
    <property type="match status" value="1"/>
</dbReference>
<evidence type="ECO:0000313" key="5">
    <source>
        <dbReference type="EMBL" id="AYV83724.1"/>
    </source>
</evidence>
<keyword evidence="1" id="KW-0479">Metal-binding</keyword>
<dbReference type="EMBL" id="MK072392">
    <property type="protein sequence ID" value="AYV83724.1"/>
    <property type="molecule type" value="Genomic_DNA"/>
</dbReference>
<keyword evidence="2" id="KW-0863">Zinc-finger</keyword>
<dbReference type="Gene3D" id="6.10.140.2220">
    <property type="match status" value="1"/>
</dbReference>
<dbReference type="SUPFAM" id="SSF144232">
    <property type="entry name" value="HIT/MYND zinc finger-like"/>
    <property type="match status" value="1"/>
</dbReference>
<dbReference type="PROSITE" id="PS50865">
    <property type="entry name" value="ZF_MYND_2"/>
    <property type="match status" value="1"/>
</dbReference>
<accession>A0A3G5AAV7</accession>
<organism evidence="5">
    <name type="scientific">Hyperionvirus sp</name>
    <dbReference type="NCBI Taxonomy" id="2487770"/>
    <lineage>
        <taxon>Viruses</taxon>
        <taxon>Varidnaviria</taxon>
        <taxon>Bamfordvirae</taxon>
        <taxon>Nucleocytoviricota</taxon>
        <taxon>Megaviricetes</taxon>
        <taxon>Imitervirales</taxon>
        <taxon>Mimiviridae</taxon>
        <taxon>Klosneuvirinae</taxon>
    </lineage>
</organism>
<gene>
    <name evidence="5" type="ORF">Hyperionvirus10_60</name>
</gene>
<feature type="domain" description="MYND-type" evidence="4">
    <location>
        <begin position="267"/>
        <end position="304"/>
    </location>
</feature>
<dbReference type="GO" id="GO:0008270">
    <property type="term" value="F:zinc ion binding"/>
    <property type="evidence" value="ECO:0007669"/>
    <property type="project" value="UniProtKB-KW"/>
</dbReference>
<sequence length="309" mass="35289">MAALPPIESKNDAERIKLSEHLERNGHGPRFFGSGYDRRNMLKIWTQVERLYATAFLAKQPITINHDRRDEKTLRYLLQFEGTKLTMLQINEFHTPPEFWLESEYVFYFLENKMIARSHLIHLEVLGETIIFSTDAHALQPARSQPLDPPITKELAEKEYRDCEERTEALMSESTKDKVSEIKKIINVIPPQSQKFIQDVMKKLNLKFSDNEDGYEEILPGVPINVPIFTPGGKIVGEWNPDLSEADNDLPAAPGGPSAAPVVSHSCAVCSVKEKLRRCGKCKIIRYCSVEHQTEHWSIHILTCKPPVI</sequence>
<dbReference type="InterPro" id="IPR002893">
    <property type="entry name" value="Znf_MYND"/>
</dbReference>